<dbReference type="EMBL" id="PPTF01000094">
    <property type="protein sequence ID" value="POA96936.1"/>
    <property type="molecule type" value="Genomic_DNA"/>
</dbReference>
<evidence type="ECO:0000313" key="3">
    <source>
        <dbReference type="Proteomes" id="UP000236416"/>
    </source>
</evidence>
<accession>A0A2K4MIM5</accession>
<reference evidence="2 3" key="1">
    <citation type="submission" date="2018-01" db="EMBL/GenBank/DDBJ databases">
        <title>Genomic Sequence of Chromobacterium MWU13-2610 from wild cranberry bogs within the Cape Cod National Seashore.</title>
        <authorList>
            <person name="O'Hara-Hanley K."/>
            <person name="Soby S."/>
            <person name="Harrison A."/>
        </authorList>
    </citation>
    <scope>NUCLEOTIDE SEQUENCE [LARGE SCALE GENOMIC DNA]</scope>
    <source>
        <strain evidence="2 3">MWU13-2610</strain>
    </source>
</reference>
<name>A0A2K4MIM5_9NEIS</name>
<gene>
    <name evidence="2" type="ORF">C2134_19365</name>
</gene>
<proteinExistence type="predicted"/>
<sequence length="248" mass="28332">MAHEALGGGLAMVLAWRRVNSSPRRRRRFRHAKPVLGLHESLLGSNLVPGRNGDRGSLSRLWHADRIRTMSRTLYPFYSSDISSLARSLKQQWADQTEPPGHLQILNMLARAAGFQNFQHLRAEHDRPLAAEPVAASSPTQRLLRHFDEQGRLIRWPKKFSEQRACLWALWSGLPRGEEWDEPAINLAIRALETFGDHVLIRRELVEGGWMGRTDDCRRYWLLTPELPAEMAELAEQVNLRRALCPGG</sequence>
<dbReference type="Pfam" id="PF09860">
    <property type="entry name" value="DUF2087"/>
    <property type="match status" value="1"/>
</dbReference>
<dbReference type="InterPro" id="IPR018656">
    <property type="entry name" value="DUF2087"/>
</dbReference>
<evidence type="ECO:0000313" key="2">
    <source>
        <dbReference type="EMBL" id="POA96936.1"/>
    </source>
</evidence>
<protein>
    <recommendedName>
        <fullName evidence="1">DUF2087 domain-containing protein</fullName>
    </recommendedName>
</protein>
<organism evidence="2 3">
    <name type="scientific">Chromobacterium sinusclupearum</name>
    <dbReference type="NCBI Taxonomy" id="2077146"/>
    <lineage>
        <taxon>Bacteria</taxon>
        <taxon>Pseudomonadati</taxon>
        <taxon>Pseudomonadota</taxon>
        <taxon>Betaproteobacteria</taxon>
        <taxon>Neisseriales</taxon>
        <taxon>Chromobacteriaceae</taxon>
        <taxon>Chromobacterium</taxon>
    </lineage>
</organism>
<evidence type="ECO:0000259" key="1">
    <source>
        <dbReference type="Pfam" id="PF09860"/>
    </source>
</evidence>
<dbReference type="AlphaFoldDB" id="A0A2K4MIM5"/>
<comment type="caution">
    <text evidence="2">The sequence shown here is derived from an EMBL/GenBank/DDBJ whole genome shotgun (WGS) entry which is preliminary data.</text>
</comment>
<feature type="domain" description="DUF2087" evidence="1">
    <location>
        <begin position="152"/>
        <end position="222"/>
    </location>
</feature>
<dbReference type="Proteomes" id="UP000236416">
    <property type="component" value="Unassembled WGS sequence"/>
</dbReference>
<keyword evidence="3" id="KW-1185">Reference proteome</keyword>